<feature type="transmembrane region" description="Helical" evidence="1">
    <location>
        <begin position="56"/>
        <end position="77"/>
    </location>
</feature>
<keyword evidence="1" id="KW-0812">Transmembrane</keyword>
<evidence type="ECO:0008006" key="4">
    <source>
        <dbReference type="Google" id="ProtNLM"/>
    </source>
</evidence>
<name>A0ABW5XUW4_9SPHI</name>
<dbReference type="EMBL" id="JBHUON010000034">
    <property type="protein sequence ID" value="MFD2866733.1"/>
    <property type="molecule type" value="Genomic_DNA"/>
</dbReference>
<feature type="transmembrane region" description="Helical" evidence="1">
    <location>
        <begin position="89"/>
        <end position="106"/>
    </location>
</feature>
<keyword evidence="1" id="KW-0472">Membrane</keyword>
<reference evidence="3" key="1">
    <citation type="journal article" date="2019" name="Int. J. Syst. Evol. Microbiol.">
        <title>The Global Catalogue of Microorganisms (GCM) 10K type strain sequencing project: providing services to taxonomists for standard genome sequencing and annotation.</title>
        <authorList>
            <consortium name="The Broad Institute Genomics Platform"/>
            <consortium name="The Broad Institute Genome Sequencing Center for Infectious Disease"/>
            <person name="Wu L."/>
            <person name="Ma J."/>
        </authorList>
    </citation>
    <scope>NUCLEOTIDE SEQUENCE [LARGE SCALE GENOMIC DNA]</scope>
    <source>
        <strain evidence="3">KCTC 52232</strain>
    </source>
</reference>
<keyword evidence="3" id="KW-1185">Reference proteome</keyword>
<comment type="caution">
    <text evidence="2">The sequence shown here is derived from an EMBL/GenBank/DDBJ whole genome shotgun (WGS) entry which is preliminary data.</text>
</comment>
<accession>A0ABW5XUW4</accession>
<evidence type="ECO:0000256" key="1">
    <source>
        <dbReference type="SAM" id="Phobius"/>
    </source>
</evidence>
<evidence type="ECO:0000313" key="2">
    <source>
        <dbReference type="EMBL" id="MFD2866733.1"/>
    </source>
</evidence>
<gene>
    <name evidence="2" type="ORF">ACFSYC_18705</name>
</gene>
<evidence type="ECO:0000313" key="3">
    <source>
        <dbReference type="Proteomes" id="UP001597601"/>
    </source>
</evidence>
<organism evidence="2 3">
    <name type="scientific">Mucilaginibacter antarcticus</name>
    <dbReference type="NCBI Taxonomy" id="1855725"/>
    <lineage>
        <taxon>Bacteria</taxon>
        <taxon>Pseudomonadati</taxon>
        <taxon>Bacteroidota</taxon>
        <taxon>Sphingobacteriia</taxon>
        <taxon>Sphingobacteriales</taxon>
        <taxon>Sphingobacteriaceae</taxon>
        <taxon>Mucilaginibacter</taxon>
    </lineage>
</organism>
<sequence length="203" mass="23632">MNNILKQRFFFVTKEFEITENSLKVKTIRLLNSVENEIPFESITSVITRYRETNNVLTLIAALGFICCACAIISHFFVSGGSTIEDIGIYSALFVSLVFLIGLTYTNNVNIKLLTGHSIHFLARSPNQVMVNQYIQKVFDQQKQYLIRRYIYADTDSSHEQLTTNLKWLWERNIINETEWHQLRQELLHKSSQDKIIGFKFNA</sequence>
<protein>
    <recommendedName>
        <fullName evidence="4">SMODS and SLOG-associating 2TM effector domain-containing protein</fullName>
    </recommendedName>
</protein>
<dbReference type="RefSeq" id="WP_377130377.1">
    <property type="nucleotide sequence ID" value="NZ_JBHUON010000034.1"/>
</dbReference>
<keyword evidence="1" id="KW-1133">Transmembrane helix</keyword>
<dbReference type="Proteomes" id="UP001597601">
    <property type="component" value="Unassembled WGS sequence"/>
</dbReference>
<proteinExistence type="predicted"/>